<dbReference type="AlphaFoldDB" id="A0A4Q9MY35"/>
<evidence type="ECO:0000313" key="1">
    <source>
        <dbReference type="EMBL" id="TBU32308.1"/>
    </source>
</evidence>
<accession>A0A4Q9MY35</accession>
<dbReference type="EMBL" id="ML143395">
    <property type="protein sequence ID" value="TBU32308.1"/>
    <property type="molecule type" value="Genomic_DNA"/>
</dbReference>
<proteinExistence type="predicted"/>
<gene>
    <name evidence="1" type="ORF">BD311DRAFT_750765</name>
</gene>
<organism evidence="1">
    <name type="scientific">Dichomitus squalens</name>
    <dbReference type="NCBI Taxonomy" id="114155"/>
    <lineage>
        <taxon>Eukaryota</taxon>
        <taxon>Fungi</taxon>
        <taxon>Dikarya</taxon>
        <taxon>Basidiomycota</taxon>
        <taxon>Agaricomycotina</taxon>
        <taxon>Agaricomycetes</taxon>
        <taxon>Polyporales</taxon>
        <taxon>Polyporaceae</taxon>
        <taxon>Dichomitus</taxon>
    </lineage>
</organism>
<name>A0A4Q9MY35_9APHY</name>
<protein>
    <submittedName>
        <fullName evidence="1">Uncharacterized protein</fullName>
    </submittedName>
</protein>
<dbReference type="Proteomes" id="UP000292957">
    <property type="component" value="Unassembled WGS sequence"/>
</dbReference>
<reference evidence="1" key="1">
    <citation type="submission" date="2019-01" db="EMBL/GenBank/DDBJ databases">
        <title>Draft genome sequences of three monokaryotic isolates of the white-rot basidiomycete fungus Dichomitus squalens.</title>
        <authorList>
            <consortium name="DOE Joint Genome Institute"/>
            <person name="Lopez S.C."/>
            <person name="Andreopoulos B."/>
            <person name="Pangilinan J."/>
            <person name="Lipzen A."/>
            <person name="Riley R."/>
            <person name="Ahrendt S."/>
            <person name="Ng V."/>
            <person name="Barry K."/>
            <person name="Daum C."/>
            <person name="Grigoriev I.V."/>
            <person name="Hilden K.S."/>
            <person name="Makela M.R."/>
            <person name="de Vries R.P."/>
        </authorList>
    </citation>
    <scope>NUCLEOTIDE SEQUENCE [LARGE SCALE GENOMIC DNA]</scope>
    <source>
        <strain evidence="1">OM18370.1</strain>
    </source>
</reference>
<sequence length="67" mass="7628">MKWWWARVLDAVPPVVLSSMWTIAASPVGIWPSRYCPNKDMGMRIWNTIIVSIVARGSVTVWDVAVR</sequence>